<dbReference type="RefSeq" id="WP_141261168.1">
    <property type="nucleotide sequence ID" value="NZ_BJON01000034.1"/>
</dbReference>
<name>A0ABQ0TY13_9BACL</name>
<organism evidence="2 3">
    <name type="scientific">Brevibacillus reuszeri</name>
    <dbReference type="NCBI Taxonomy" id="54915"/>
    <lineage>
        <taxon>Bacteria</taxon>
        <taxon>Bacillati</taxon>
        <taxon>Bacillota</taxon>
        <taxon>Bacilli</taxon>
        <taxon>Bacillales</taxon>
        <taxon>Paenibacillaceae</taxon>
        <taxon>Brevibacillus</taxon>
    </lineage>
</organism>
<evidence type="ECO:0000256" key="1">
    <source>
        <dbReference type="SAM" id="MobiDB-lite"/>
    </source>
</evidence>
<feature type="compositionally biased region" description="Basic and acidic residues" evidence="1">
    <location>
        <begin position="51"/>
        <end position="62"/>
    </location>
</feature>
<dbReference type="Proteomes" id="UP000319578">
    <property type="component" value="Unassembled WGS sequence"/>
</dbReference>
<evidence type="ECO:0000313" key="2">
    <source>
        <dbReference type="EMBL" id="GED72780.1"/>
    </source>
</evidence>
<feature type="region of interest" description="Disordered" evidence="1">
    <location>
        <begin position="38"/>
        <end position="62"/>
    </location>
</feature>
<evidence type="ECO:0000313" key="3">
    <source>
        <dbReference type="Proteomes" id="UP000319578"/>
    </source>
</evidence>
<feature type="compositionally biased region" description="Basic and acidic residues" evidence="1">
    <location>
        <begin position="1"/>
        <end position="15"/>
    </location>
</feature>
<feature type="region of interest" description="Disordered" evidence="1">
    <location>
        <begin position="1"/>
        <end position="25"/>
    </location>
</feature>
<dbReference type="EMBL" id="BJON01000034">
    <property type="protein sequence ID" value="GED72780.1"/>
    <property type="molecule type" value="Genomic_DNA"/>
</dbReference>
<protein>
    <recommendedName>
        <fullName evidence="4">Spore protein</fullName>
    </recommendedName>
</protein>
<accession>A0ABQ0TY13</accession>
<sequence>MKNLKNSEDRNEKQDSGYGPKHKKVKVCRLSMMIKRGAEFVPNSSGVEGAKTSKDQPNKVKK</sequence>
<evidence type="ECO:0008006" key="4">
    <source>
        <dbReference type="Google" id="ProtNLM"/>
    </source>
</evidence>
<reference evidence="2 3" key="1">
    <citation type="submission" date="2019-06" db="EMBL/GenBank/DDBJ databases">
        <title>Whole genome shotgun sequence of Brevibacillus reuszeri NBRC 15719.</title>
        <authorList>
            <person name="Hosoyama A."/>
            <person name="Uohara A."/>
            <person name="Ohji S."/>
            <person name="Ichikawa N."/>
        </authorList>
    </citation>
    <scope>NUCLEOTIDE SEQUENCE [LARGE SCALE GENOMIC DNA]</scope>
    <source>
        <strain evidence="2 3">NBRC 15719</strain>
    </source>
</reference>
<proteinExistence type="predicted"/>
<keyword evidence="3" id="KW-1185">Reference proteome</keyword>
<gene>
    <name evidence="2" type="ORF">BRE01_64820</name>
</gene>
<comment type="caution">
    <text evidence="2">The sequence shown here is derived from an EMBL/GenBank/DDBJ whole genome shotgun (WGS) entry which is preliminary data.</text>
</comment>